<keyword evidence="2 5" id="KW-0812">Transmembrane</keyword>
<feature type="transmembrane region" description="Helical" evidence="5">
    <location>
        <begin position="167"/>
        <end position="188"/>
    </location>
</feature>
<dbReference type="Proteomes" id="UP000239990">
    <property type="component" value="Unassembled WGS sequence"/>
</dbReference>
<dbReference type="InterPro" id="IPR020846">
    <property type="entry name" value="MFS_dom"/>
</dbReference>
<dbReference type="EMBL" id="PREU01000005">
    <property type="protein sequence ID" value="PPA75665.1"/>
    <property type="molecule type" value="Genomic_DNA"/>
</dbReference>
<feature type="transmembrane region" description="Helical" evidence="5">
    <location>
        <begin position="269"/>
        <end position="289"/>
    </location>
</feature>
<dbReference type="GO" id="GO:0022857">
    <property type="term" value="F:transmembrane transporter activity"/>
    <property type="evidence" value="ECO:0007669"/>
    <property type="project" value="InterPro"/>
</dbReference>
<dbReference type="OrthoDB" id="9807274at2"/>
<dbReference type="InterPro" id="IPR036259">
    <property type="entry name" value="MFS_trans_sf"/>
</dbReference>
<feature type="transmembrane region" description="Helical" evidence="5">
    <location>
        <begin position="403"/>
        <end position="421"/>
    </location>
</feature>
<feature type="transmembrane region" description="Helical" evidence="5">
    <location>
        <begin position="476"/>
        <end position="496"/>
    </location>
</feature>
<feature type="transmembrane region" description="Helical" evidence="5">
    <location>
        <begin position="200"/>
        <end position="220"/>
    </location>
</feature>
<evidence type="ECO:0000256" key="3">
    <source>
        <dbReference type="ARBA" id="ARBA00022989"/>
    </source>
</evidence>
<comment type="caution">
    <text evidence="7">The sequence shown here is derived from an EMBL/GenBank/DDBJ whole genome shotgun (WGS) entry which is preliminary data.</text>
</comment>
<evidence type="ECO:0000256" key="5">
    <source>
        <dbReference type="SAM" id="Phobius"/>
    </source>
</evidence>
<feature type="transmembrane region" description="Helical" evidence="5">
    <location>
        <begin position="332"/>
        <end position="353"/>
    </location>
</feature>
<evidence type="ECO:0000259" key="6">
    <source>
        <dbReference type="PROSITE" id="PS50850"/>
    </source>
</evidence>
<dbReference type="CDD" id="cd17321">
    <property type="entry name" value="MFS_MMR_MDR_like"/>
    <property type="match status" value="1"/>
</dbReference>
<evidence type="ECO:0000313" key="8">
    <source>
        <dbReference type="Proteomes" id="UP000239990"/>
    </source>
</evidence>
<feature type="transmembrane region" description="Helical" evidence="5">
    <location>
        <begin position="111"/>
        <end position="132"/>
    </location>
</feature>
<dbReference type="RefSeq" id="WP_104143757.1">
    <property type="nucleotide sequence ID" value="NZ_PREU01000005.1"/>
</dbReference>
<reference evidence="7 8" key="1">
    <citation type="submission" date="2018-02" db="EMBL/GenBank/DDBJ databases">
        <title>Draft Genome of Achromobacter spanius stain 6.</title>
        <authorList>
            <person name="Gunasekera T.S."/>
            <person name="Radwan O."/>
            <person name="Ruiz O.N."/>
        </authorList>
    </citation>
    <scope>NUCLEOTIDE SEQUENCE [LARGE SCALE GENOMIC DNA]</scope>
    <source>
        <strain evidence="7 8">6</strain>
    </source>
</reference>
<keyword evidence="4 5" id="KW-0472">Membrane</keyword>
<feature type="transmembrane region" description="Helical" evidence="5">
    <location>
        <begin position="232"/>
        <end position="249"/>
    </location>
</feature>
<dbReference type="PROSITE" id="PS50850">
    <property type="entry name" value="MFS"/>
    <property type="match status" value="1"/>
</dbReference>
<dbReference type="PANTHER" id="PTHR42718">
    <property type="entry name" value="MAJOR FACILITATOR SUPERFAMILY MULTIDRUG TRANSPORTER MFSC"/>
    <property type="match status" value="1"/>
</dbReference>
<dbReference type="PANTHER" id="PTHR42718:SF49">
    <property type="entry name" value="EXPORT PROTEIN"/>
    <property type="match status" value="1"/>
</dbReference>
<sequence length="511" mass="53191">MPTHDHLPPYRRWLQLLSACLTALLIPLCFTGPAVVLPSISHDLGGTPVQLNWILNGYILAYGSVIMVSGSLTDLYGPRRVWLLGLVGFCVTTFAIAFVPTTGWINLLRLMQGVGGAAAFAAAMSSLAPLFHGVARTRAFSLLGTTFGVGLSFGPLAAGWMVDAAGWQWVFLATGAVGVLGAAMVAVSVRPTARAVQGRLDWPGAISFTGALGLFTYGILLAPEAGWTDTHVLAALLASVLLAVAFVRIERRVARPMLDLRLFRSPRFVGVQVLAASPAFLFIVLVALLPGRFIGIDGHSALQAGQLMIGLAAPLLVVPFVAALLTRWFRPGVLSALGLLAVAAGLVWLAGILDTGTAALWMPMLLIGCGIGLPWGLMDAMAVSVVDARNVGMATGIFNTVRVSADGVAIAVVGALLALLIQTQLTVAMPEAQALAAAANRAALGQLDDAAARLPASLTDALPLLHHAYDNAFRHVLHALAVIAVLTALAITLLLGRRDPVAAPLSPPATS</sequence>
<dbReference type="Gene3D" id="1.20.1720.10">
    <property type="entry name" value="Multidrug resistance protein D"/>
    <property type="match status" value="1"/>
</dbReference>
<evidence type="ECO:0000256" key="2">
    <source>
        <dbReference type="ARBA" id="ARBA00022692"/>
    </source>
</evidence>
<dbReference type="SUPFAM" id="SSF103473">
    <property type="entry name" value="MFS general substrate transporter"/>
    <property type="match status" value="1"/>
</dbReference>
<name>A0A2S5GS12_9BURK</name>
<dbReference type="GO" id="GO:0016020">
    <property type="term" value="C:membrane"/>
    <property type="evidence" value="ECO:0007669"/>
    <property type="project" value="UniProtKB-SubCell"/>
</dbReference>
<dbReference type="InterPro" id="IPR011701">
    <property type="entry name" value="MFS"/>
</dbReference>
<proteinExistence type="predicted"/>
<accession>A0A2S5GS12</accession>
<keyword evidence="3 5" id="KW-1133">Transmembrane helix</keyword>
<gene>
    <name evidence="7" type="ORF">C4E15_12755</name>
</gene>
<evidence type="ECO:0000256" key="4">
    <source>
        <dbReference type="ARBA" id="ARBA00023136"/>
    </source>
</evidence>
<evidence type="ECO:0000313" key="7">
    <source>
        <dbReference type="EMBL" id="PPA75665.1"/>
    </source>
</evidence>
<feature type="transmembrane region" description="Helical" evidence="5">
    <location>
        <begin position="83"/>
        <end position="105"/>
    </location>
</feature>
<feature type="transmembrane region" description="Helical" evidence="5">
    <location>
        <begin position="359"/>
        <end position="382"/>
    </location>
</feature>
<dbReference type="Pfam" id="PF07690">
    <property type="entry name" value="MFS_1"/>
    <property type="match status" value="1"/>
</dbReference>
<evidence type="ECO:0000256" key="1">
    <source>
        <dbReference type="ARBA" id="ARBA00004141"/>
    </source>
</evidence>
<feature type="transmembrane region" description="Helical" evidence="5">
    <location>
        <begin position="55"/>
        <end position="76"/>
    </location>
</feature>
<dbReference type="AlphaFoldDB" id="A0A2S5GS12"/>
<protein>
    <submittedName>
        <fullName evidence="7">MFS transporter</fullName>
    </submittedName>
</protein>
<comment type="subcellular location">
    <subcellularLocation>
        <location evidence="1">Membrane</location>
        <topology evidence="1">Multi-pass membrane protein</topology>
    </subcellularLocation>
</comment>
<feature type="domain" description="Major facilitator superfamily (MFS) profile" evidence="6">
    <location>
        <begin position="15"/>
        <end position="499"/>
    </location>
</feature>
<feature type="transmembrane region" description="Helical" evidence="5">
    <location>
        <begin position="139"/>
        <end position="161"/>
    </location>
</feature>
<dbReference type="Gene3D" id="1.20.1250.20">
    <property type="entry name" value="MFS general substrate transporter like domains"/>
    <property type="match status" value="1"/>
</dbReference>
<feature type="transmembrane region" description="Helical" evidence="5">
    <location>
        <begin position="301"/>
        <end position="325"/>
    </location>
</feature>
<organism evidence="7 8">
    <name type="scientific">Achromobacter spanius</name>
    <dbReference type="NCBI Taxonomy" id="217203"/>
    <lineage>
        <taxon>Bacteria</taxon>
        <taxon>Pseudomonadati</taxon>
        <taxon>Pseudomonadota</taxon>
        <taxon>Betaproteobacteria</taxon>
        <taxon>Burkholderiales</taxon>
        <taxon>Alcaligenaceae</taxon>
        <taxon>Achromobacter</taxon>
    </lineage>
</organism>